<reference evidence="4" key="1">
    <citation type="submission" date="2022-10" db="EMBL/GenBank/DDBJ databases">
        <title>Genome assembly of Pristionchus species.</title>
        <authorList>
            <person name="Yoshida K."/>
            <person name="Sommer R.J."/>
        </authorList>
    </citation>
    <scope>NUCLEOTIDE SEQUENCE [LARGE SCALE GENOMIC DNA]</scope>
    <source>
        <strain evidence="4">RS5460</strain>
    </source>
</reference>
<evidence type="ECO:0000256" key="1">
    <source>
        <dbReference type="SAM" id="Phobius"/>
    </source>
</evidence>
<proteinExistence type="predicted"/>
<dbReference type="PANTHER" id="PTHR23017:SF3">
    <property type="entry name" value="G-PROTEIN COUPLED RECEPTORS FAMILY 1 PROFILE DOMAIN-CONTAINING PROTEIN"/>
    <property type="match status" value="1"/>
</dbReference>
<dbReference type="Pfam" id="PF10328">
    <property type="entry name" value="7TM_GPCR_Srx"/>
    <property type="match status" value="1"/>
</dbReference>
<dbReference type="PANTHER" id="PTHR23017">
    <property type="entry name" value="SERPENTINE RECEPTOR, CLASS X"/>
    <property type="match status" value="1"/>
</dbReference>
<gene>
    <name evidence="3" type="ORF">PMAYCL1PPCAC_16959</name>
</gene>
<comment type="caution">
    <text evidence="3">The sequence shown here is derived from an EMBL/GenBank/DDBJ whole genome shotgun (WGS) entry which is preliminary data.</text>
</comment>
<keyword evidence="4" id="KW-1185">Reference proteome</keyword>
<protein>
    <recommendedName>
        <fullName evidence="2">7TM GPCR serpentine receptor class x (Srx) domain-containing protein</fullName>
    </recommendedName>
</protein>
<organism evidence="3 4">
    <name type="scientific">Pristionchus mayeri</name>
    <dbReference type="NCBI Taxonomy" id="1317129"/>
    <lineage>
        <taxon>Eukaryota</taxon>
        <taxon>Metazoa</taxon>
        <taxon>Ecdysozoa</taxon>
        <taxon>Nematoda</taxon>
        <taxon>Chromadorea</taxon>
        <taxon>Rhabditida</taxon>
        <taxon>Rhabditina</taxon>
        <taxon>Diplogasteromorpha</taxon>
        <taxon>Diplogasteroidea</taxon>
        <taxon>Neodiplogasteridae</taxon>
        <taxon>Pristionchus</taxon>
    </lineage>
</organism>
<keyword evidence="1" id="KW-1133">Transmembrane helix</keyword>
<evidence type="ECO:0000313" key="3">
    <source>
        <dbReference type="EMBL" id="GMR46764.1"/>
    </source>
</evidence>
<evidence type="ECO:0000313" key="4">
    <source>
        <dbReference type="Proteomes" id="UP001328107"/>
    </source>
</evidence>
<accession>A0AAN5CLX4</accession>
<feature type="domain" description="7TM GPCR serpentine receptor class x (Srx)" evidence="2">
    <location>
        <begin position="7"/>
        <end position="89"/>
    </location>
</feature>
<keyword evidence="1" id="KW-0812">Transmembrane</keyword>
<dbReference type="Gene3D" id="1.20.1070.10">
    <property type="entry name" value="Rhodopsin 7-helix transmembrane proteins"/>
    <property type="match status" value="1"/>
</dbReference>
<feature type="transmembrane region" description="Helical" evidence="1">
    <location>
        <begin position="12"/>
        <end position="34"/>
    </location>
</feature>
<feature type="non-terminal residue" evidence="3">
    <location>
        <position position="1"/>
    </location>
</feature>
<sequence>SKRITFRHLHNTFGALCAVQSVSNIGILLIFLLWCAIGSRIFDEDTLIGEPGKRIGHIALLFQNAKMYAHLGVSINRLFAILFPFKYSGVSCPIM</sequence>
<keyword evidence="1" id="KW-0472">Membrane</keyword>
<dbReference type="EMBL" id="BTRK01000004">
    <property type="protein sequence ID" value="GMR46764.1"/>
    <property type="molecule type" value="Genomic_DNA"/>
</dbReference>
<dbReference type="AlphaFoldDB" id="A0AAN5CLX4"/>
<dbReference type="InterPro" id="IPR019430">
    <property type="entry name" value="7TM_GPCR_serpentine_rcpt_Srx"/>
</dbReference>
<dbReference type="Proteomes" id="UP001328107">
    <property type="component" value="Unassembled WGS sequence"/>
</dbReference>
<name>A0AAN5CLX4_9BILA</name>
<evidence type="ECO:0000259" key="2">
    <source>
        <dbReference type="Pfam" id="PF10328"/>
    </source>
</evidence>